<sequence>MDIVEFYVSCNPPLLPKGVALIFASVEENSDLGIIEILYEPEIPWFKLITPRASQREISDWMNSQLEELMESEADAVIRDEDEDEFSTSAIQPDIEVLVEDPHIIAFPSLQTILKDTLSQYDAFRYPAIIKTLSYKTVWRVPESSGVTILQILSNYESLGSVSPLGPSIDSLQALTKCVITYNFQGSLLYIGSSESEQALGVAKQKLDTLANFMDAPLAPTTHMVFTEASSSATLCYRYMTHTGLSGLTYVDSADVDRSEDLEYASIVSAVSLRMESLNRYRQPVPDRVKYPIPESGKLTGWHPEFHPFSGYSYVNKRSGTIPIIEKKRQKKRPQQKIHHQESGSAGKITTSTEGHRNLKHTGTDLPQVRKCLEDLRYQARNNKKITNWLCSIESSGDGDHLKPPSFLIGDNGKQDEGTATSLPCDLGPELPRGIEEPRELGFVNTKDVPLMEASIKDQMPGSDYQASLSQLPLGLDIPENSLEPLNFVNPSGPQSNATKDLMDINDGPITTPALMDNISLHDRGPKLQPISEDHVVNSEVTFGKRNHQEKRLFDTMRQKATSGLSWANVASKKKDEKRDEKPNFGLNVPVAFVPDNRSATQISATPTSEVIAKLNHIPAERKEEHGKDKSTSVEKPRPDTVTPALRIVPGMDTPSADEGDFDEFLSQAENKLRKLVEVLQIVPGRVSIQAQFGRLCRKDIFPGLVYDGQAPSWAVHTTVEALNTDNPRMGFYPILTTSGAEASLIPQMFGGRSPWILTGKRVYYEFHCFAGKTPEVIVEVDANTFKHQYFPPMTEVSKAFVHCTRRAWDVKFSVSRMYMEGMTADVEEFAESLVRSMSIETNEMGELVISTEPKSTSDLSVDRVRICHEVLYRNGGKGPSCLKVTMIRPVEKLPGIPKGTYRGQSVPVTPPGNGRPGQWFEASISSVQAEEIFQENMGLEFGDRTHWTPEILHHQGVFGAISEPALRMVRKMDHVGDSNLNGQGPRSDQQSYSTAQDSKARQKGTYFW</sequence>
<proteinExistence type="predicted"/>
<organism evidence="2 3">
    <name type="scientific">Fusarium anthophilum</name>
    <dbReference type="NCBI Taxonomy" id="48485"/>
    <lineage>
        <taxon>Eukaryota</taxon>
        <taxon>Fungi</taxon>
        <taxon>Dikarya</taxon>
        <taxon>Ascomycota</taxon>
        <taxon>Pezizomycotina</taxon>
        <taxon>Sordariomycetes</taxon>
        <taxon>Hypocreomycetidae</taxon>
        <taxon>Hypocreales</taxon>
        <taxon>Nectriaceae</taxon>
        <taxon>Fusarium</taxon>
        <taxon>Fusarium fujikuroi species complex</taxon>
    </lineage>
</organism>
<comment type="caution">
    <text evidence="2">The sequence shown here is derived from an EMBL/GenBank/DDBJ whole genome shotgun (WGS) entry which is preliminary data.</text>
</comment>
<feature type="region of interest" description="Disordered" evidence="1">
    <location>
        <begin position="328"/>
        <end position="362"/>
    </location>
</feature>
<evidence type="ECO:0000313" key="2">
    <source>
        <dbReference type="EMBL" id="KAF5235479.1"/>
    </source>
</evidence>
<dbReference type="AlphaFoldDB" id="A0A8H4YW84"/>
<evidence type="ECO:0000256" key="1">
    <source>
        <dbReference type="SAM" id="MobiDB-lite"/>
    </source>
</evidence>
<gene>
    <name evidence="2" type="ORF">FANTH_11703</name>
</gene>
<feature type="region of interest" description="Disordered" evidence="1">
    <location>
        <begin position="620"/>
        <end position="643"/>
    </location>
</feature>
<accession>A0A8H4YW84</accession>
<evidence type="ECO:0000313" key="3">
    <source>
        <dbReference type="Proteomes" id="UP000573603"/>
    </source>
</evidence>
<feature type="compositionally biased region" description="Basic and acidic residues" evidence="1">
    <location>
        <begin position="620"/>
        <end position="639"/>
    </location>
</feature>
<feature type="compositionally biased region" description="Basic residues" evidence="1">
    <location>
        <begin position="328"/>
        <end position="338"/>
    </location>
</feature>
<feature type="region of interest" description="Disordered" evidence="1">
    <location>
        <begin position="976"/>
        <end position="1009"/>
    </location>
</feature>
<dbReference type="Proteomes" id="UP000573603">
    <property type="component" value="Unassembled WGS sequence"/>
</dbReference>
<feature type="compositionally biased region" description="Polar residues" evidence="1">
    <location>
        <begin position="979"/>
        <end position="998"/>
    </location>
</feature>
<reference evidence="2 3" key="1">
    <citation type="journal article" date="2020" name="BMC Genomics">
        <title>Correction to: Identification and distribution of gene clusters required for synthesis of sphingolipid metabolism inhibitors in diverse species of the filamentous fungus Fusarium.</title>
        <authorList>
            <person name="Kim H.S."/>
            <person name="Lohmar J.M."/>
            <person name="Busman M."/>
            <person name="Brown D.W."/>
            <person name="Naumann T.A."/>
            <person name="Divon H.H."/>
            <person name="Lysoe E."/>
            <person name="Uhlig S."/>
            <person name="Proctor R.H."/>
        </authorList>
    </citation>
    <scope>NUCLEOTIDE SEQUENCE [LARGE SCALE GENOMIC DNA]</scope>
    <source>
        <strain evidence="2 3">NRRL 25214</strain>
    </source>
</reference>
<dbReference type="EMBL" id="JABEVY010000351">
    <property type="protein sequence ID" value="KAF5235479.1"/>
    <property type="molecule type" value="Genomic_DNA"/>
</dbReference>
<protein>
    <submittedName>
        <fullName evidence="2">Uncharacterized protein</fullName>
    </submittedName>
</protein>
<keyword evidence="3" id="KW-1185">Reference proteome</keyword>
<name>A0A8H4YW84_9HYPO</name>